<sequence length="284" mass="33320">MPIERKVMLSILTIIILTFGTYLLYNNYYLVYKDNLSKIEKYTTLITKTKNSEENSVSTVDIEELEHRIDELNNYFFDQHSIVITTVTTDILSRLKSHTISVSGFQEGMNSVRFTIKGDINDLTRFFYSLSLEKKFYDFPSISISMIDNNNFQGSIDVKRVLLTDKPVNKYITESFKRIKFSSAYIDSSRIMGTSFITQEEVVEKEPEVIEDRKLVKTNKFQFVGTLRQNKKEITMFRESSNGRIFKFLFEEEIDGWKYLGLKIVTICLKRKISYMRLNSDKNL</sequence>
<evidence type="ECO:0000256" key="1">
    <source>
        <dbReference type="SAM" id="Phobius"/>
    </source>
</evidence>
<organism evidence="2 3">
    <name type="scientific">Thiospirochaeta perfilievii</name>
    <dbReference type="NCBI Taxonomy" id="252967"/>
    <lineage>
        <taxon>Bacteria</taxon>
        <taxon>Pseudomonadati</taxon>
        <taxon>Spirochaetota</taxon>
        <taxon>Spirochaetia</taxon>
        <taxon>Spirochaetales</taxon>
        <taxon>Spirochaetaceae</taxon>
        <taxon>Thiospirochaeta</taxon>
    </lineage>
</organism>
<proteinExistence type="predicted"/>
<dbReference type="Proteomes" id="UP000323824">
    <property type="component" value="Chromosome"/>
</dbReference>
<dbReference type="KEGG" id="sper:EW093_05670"/>
<dbReference type="AlphaFoldDB" id="A0A5C1QC16"/>
<reference evidence="2 3" key="2">
    <citation type="submission" date="2019-09" db="EMBL/GenBank/DDBJ databases">
        <title>Complete Genome Sequence and Methylome Analysis of free living Spirochaetas.</title>
        <authorList>
            <person name="Leshcheva N."/>
            <person name="Mikheeva N."/>
        </authorList>
    </citation>
    <scope>NUCLEOTIDE SEQUENCE [LARGE SCALE GENOMIC DNA]</scope>
    <source>
        <strain evidence="2 3">P</strain>
    </source>
</reference>
<keyword evidence="1" id="KW-1133">Transmembrane helix</keyword>
<dbReference type="RefSeq" id="WP_149567462.1">
    <property type="nucleotide sequence ID" value="NZ_CP035807.1"/>
</dbReference>
<keyword evidence="3" id="KW-1185">Reference proteome</keyword>
<name>A0A5C1QC16_9SPIO</name>
<gene>
    <name evidence="2" type="ORF">EW093_05670</name>
</gene>
<keyword evidence="1" id="KW-0812">Transmembrane</keyword>
<protein>
    <submittedName>
        <fullName evidence="2">Uncharacterized protein</fullName>
    </submittedName>
</protein>
<accession>A0A5C1QC16</accession>
<evidence type="ECO:0000313" key="2">
    <source>
        <dbReference type="EMBL" id="QEN04214.1"/>
    </source>
</evidence>
<dbReference type="EMBL" id="CP035807">
    <property type="protein sequence ID" value="QEN04214.1"/>
    <property type="molecule type" value="Genomic_DNA"/>
</dbReference>
<keyword evidence="1" id="KW-0472">Membrane</keyword>
<evidence type="ECO:0000313" key="3">
    <source>
        <dbReference type="Proteomes" id="UP000323824"/>
    </source>
</evidence>
<reference evidence="2 3" key="1">
    <citation type="submission" date="2019-02" db="EMBL/GenBank/DDBJ databases">
        <authorList>
            <person name="Fomenkov A."/>
            <person name="Dubinina G."/>
            <person name="Grabovich M."/>
            <person name="Vincze T."/>
            <person name="Roberts R.J."/>
        </authorList>
    </citation>
    <scope>NUCLEOTIDE SEQUENCE [LARGE SCALE GENOMIC DNA]</scope>
    <source>
        <strain evidence="2 3">P</strain>
    </source>
</reference>
<feature type="transmembrane region" description="Helical" evidence="1">
    <location>
        <begin position="7"/>
        <end position="25"/>
    </location>
</feature>